<dbReference type="PANTHER" id="PTHR11493">
    <property type="entry name" value="SULFITE REDUCTASE [NADPH] SUBUNIT BETA-RELATED"/>
    <property type="match status" value="1"/>
</dbReference>
<evidence type="ECO:0000313" key="6">
    <source>
        <dbReference type="Proteomes" id="UP000502179"/>
    </source>
</evidence>
<reference evidence="5 6" key="1">
    <citation type="submission" date="2020-02" db="EMBL/GenBank/DDBJ databases">
        <title>Genome analysis of Thermosulfuriphilus ammonigenes ST65T, an anaerobic thermophilic chemolithoautotrophic bacterium isolated from a deep-sea hydrothermal vent.</title>
        <authorList>
            <person name="Slobodkina G."/>
            <person name="Allioux M."/>
            <person name="Merkel A."/>
            <person name="Alain K."/>
            <person name="Jebbar M."/>
            <person name="Slobodkin A."/>
        </authorList>
    </citation>
    <scope>NUCLEOTIDE SEQUENCE [LARGE SCALE GENOMIC DNA]</scope>
    <source>
        <strain evidence="5 6">ST65</strain>
    </source>
</reference>
<keyword evidence="1" id="KW-0004">4Fe-4S</keyword>
<name>A0A6G7PU98_9BACT</name>
<proteinExistence type="predicted"/>
<dbReference type="RefSeq" id="WP_166031454.1">
    <property type="nucleotide sequence ID" value="NZ_CP048877.1"/>
</dbReference>
<protein>
    <submittedName>
        <fullName evidence="5">4Fe-4S dicluster domain-containing protein</fullName>
    </submittedName>
</protein>
<keyword evidence="2" id="KW-0479">Metal-binding</keyword>
<accession>A0A6G7PU98</accession>
<evidence type="ECO:0000256" key="2">
    <source>
        <dbReference type="ARBA" id="ARBA00022723"/>
    </source>
</evidence>
<dbReference type="GO" id="GO:0016491">
    <property type="term" value="F:oxidoreductase activity"/>
    <property type="evidence" value="ECO:0007669"/>
    <property type="project" value="InterPro"/>
</dbReference>
<keyword evidence="6" id="KW-1185">Reference proteome</keyword>
<dbReference type="GO" id="GO:0051539">
    <property type="term" value="F:4 iron, 4 sulfur cluster binding"/>
    <property type="evidence" value="ECO:0007669"/>
    <property type="project" value="UniProtKB-KW"/>
</dbReference>
<dbReference type="Pfam" id="PF01077">
    <property type="entry name" value="NIR_SIR"/>
    <property type="match status" value="1"/>
</dbReference>
<dbReference type="GO" id="GO:0015995">
    <property type="term" value="P:chlorophyll biosynthetic process"/>
    <property type="evidence" value="ECO:0007669"/>
    <property type="project" value="InterPro"/>
</dbReference>
<dbReference type="Gene3D" id="3.30.413.10">
    <property type="entry name" value="Sulfite Reductase Hemoprotein, domain 1"/>
    <property type="match status" value="1"/>
</dbReference>
<dbReference type="Pfam" id="PF08369">
    <property type="entry name" value="PCP_red"/>
    <property type="match status" value="1"/>
</dbReference>
<dbReference type="InterPro" id="IPR017900">
    <property type="entry name" value="4Fe4S_Fe_S_CS"/>
</dbReference>
<dbReference type="SUPFAM" id="SSF56014">
    <property type="entry name" value="Nitrite and sulphite reductase 4Fe-4S domain-like"/>
    <property type="match status" value="1"/>
</dbReference>
<dbReference type="GO" id="GO:0015979">
    <property type="term" value="P:photosynthesis"/>
    <property type="evidence" value="ECO:0007669"/>
    <property type="project" value="InterPro"/>
</dbReference>
<dbReference type="KEGG" id="tav:G4V39_02580"/>
<evidence type="ECO:0000256" key="3">
    <source>
        <dbReference type="ARBA" id="ARBA00023004"/>
    </source>
</evidence>
<dbReference type="PROSITE" id="PS00198">
    <property type="entry name" value="4FE4S_FER_1"/>
    <property type="match status" value="1"/>
</dbReference>
<dbReference type="EMBL" id="CP048877">
    <property type="protein sequence ID" value="QIJ71232.1"/>
    <property type="molecule type" value="Genomic_DNA"/>
</dbReference>
<dbReference type="GO" id="GO:0020037">
    <property type="term" value="F:heme binding"/>
    <property type="evidence" value="ECO:0007669"/>
    <property type="project" value="InterPro"/>
</dbReference>
<evidence type="ECO:0000313" key="5">
    <source>
        <dbReference type="EMBL" id="QIJ71232.1"/>
    </source>
</evidence>
<gene>
    <name evidence="5" type="ORF">G4V39_02580</name>
</gene>
<evidence type="ECO:0000256" key="1">
    <source>
        <dbReference type="ARBA" id="ARBA00022485"/>
    </source>
</evidence>
<dbReference type="InterPro" id="IPR045854">
    <property type="entry name" value="NO2/SO3_Rdtase_4Fe4S_sf"/>
</dbReference>
<dbReference type="Gene3D" id="3.30.70.20">
    <property type="match status" value="1"/>
</dbReference>
<dbReference type="InterPro" id="IPR017896">
    <property type="entry name" value="4Fe4S_Fe-S-bd"/>
</dbReference>
<dbReference type="InterPro" id="IPR006067">
    <property type="entry name" value="NO2/SO3_Rdtase_4Fe4S_dom"/>
</dbReference>
<dbReference type="SUPFAM" id="SSF54862">
    <property type="entry name" value="4Fe-4S ferredoxins"/>
    <property type="match status" value="1"/>
</dbReference>
<evidence type="ECO:0000256" key="4">
    <source>
        <dbReference type="ARBA" id="ARBA00023014"/>
    </source>
</evidence>
<dbReference type="Gene3D" id="1.10.8.550">
    <property type="entry name" value="Proto-chlorophyllide reductase 57 kD subunit B"/>
    <property type="match status" value="1"/>
</dbReference>
<organism evidence="5 6">
    <name type="scientific">Thermosulfuriphilus ammonigenes</name>
    <dbReference type="NCBI Taxonomy" id="1936021"/>
    <lineage>
        <taxon>Bacteria</taxon>
        <taxon>Pseudomonadati</taxon>
        <taxon>Thermodesulfobacteriota</taxon>
        <taxon>Thermodesulfobacteria</taxon>
        <taxon>Thermodesulfobacteriales</taxon>
        <taxon>Thermodesulfobacteriaceae</taxon>
        <taxon>Thermosulfuriphilus</taxon>
    </lineage>
</organism>
<dbReference type="InterPro" id="IPR045169">
    <property type="entry name" value="NO2/SO3_Rdtase_4Fe4S_prot"/>
</dbReference>
<keyword evidence="4" id="KW-0411">Iron-sulfur</keyword>
<dbReference type="AlphaFoldDB" id="A0A6G7PU98"/>
<dbReference type="Proteomes" id="UP000502179">
    <property type="component" value="Chromosome"/>
</dbReference>
<dbReference type="PROSITE" id="PS51379">
    <property type="entry name" value="4FE4S_FER_2"/>
    <property type="match status" value="2"/>
</dbReference>
<dbReference type="GO" id="GO:0046872">
    <property type="term" value="F:metal ion binding"/>
    <property type="evidence" value="ECO:0007669"/>
    <property type="project" value="UniProtKB-KW"/>
</dbReference>
<dbReference type="InterPro" id="IPR013580">
    <property type="entry name" value="LI-POR_suB-like_C"/>
</dbReference>
<dbReference type="PANTHER" id="PTHR11493:SF54">
    <property type="entry name" value="ANAEROBIC SULFITE REDUCTASE SUBUNIT C"/>
    <property type="match status" value="1"/>
</dbReference>
<keyword evidence="3" id="KW-0408">Iron</keyword>
<sequence>MRWEPEAETLIKRVPFFVRGRVRKQVEEFVRAKGKSTISEADVLEAKRVLRDKAAQVREGFAVEACFGASGCPNAVTNSGELIKKMESLLKEADLTSFLQEKVGGPLKHHHQFRVGISECPNACSQVHIRDFALIGQANVGVTTEPCLACGECLKVCEEEAIKLADGPIIDSERCLACGACSRVCPSGTLEVVSTGYRILLGGKLGRHPRLATEYLPLADEKRALEVLEATVSLYKKLNQRGERLGTIIQKIGWERFKRLLATELKD</sequence>
<dbReference type="InterPro" id="IPR042298">
    <property type="entry name" value="P-CP_red_C"/>
</dbReference>
<dbReference type="Pfam" id="PF00037">
    <property type="entry name" value="Fer4"/>
    <property type="match status" value="1"/>
</dbReference>